<dbReference type="EC" id="2.3.1.29" evidence="8"/>
<keyword evidence="6" id="KW-0012">Acyltransferase</keyword>
<keyword evidence="12" id="KW-0479">Metal-binding</keyword>
<evidence type="ECO:0000256" key="2">
    <source>
        <dbReference type="ARBA" id="ARBA00008392"/>
    </source>
</evidence>
<name>A0A7J6U220_PEROL</name>
<dbReference type="SUPFAM" id="SSF46785">
    <property type="entry name" value="Winged helix' DNA-binding domain"/>
    <property type="match status" value="1"/>
</dbReference>
<comment type="cofactor">
    <cofactor evidence="1">
        <name>pyridoxal 5'-phosphate</name>
        <dbReference type="ChEBI" id="CHEBI:597326"/>
    </cofactor>
</comment>
<evidence type="ECO:0000256" key="9">
    <source>
        <dbReference type="ARBA" id="ARBA00069660"/>
    </source>
</evidence>
<dbReference type="Gene3D" id="3.90.1150.10">
    <property type="entry name" value="Aspartate Aminotransferase, domain 1"/>
    <property type="match status" value="1"/>
</dbReference>
<dbReference type="EMBL" id="JABANM010003074">
    <property type="protein sequence ID" value="KAF4751498.1"/>
    <property type="molecule type" value="Genomic_DNA"/>
</dbReference>
<dbReference type="HAMAP" id="MF_00985">
    <property type="entry name" value="2am3keto_CoA_ligase"/>
    <property type="match status" value="1"/>
</dbReference>
<keyword evidence="5" id="KW-0663">Pyridoxal phosphate</keyword>
<sequence length="1092" mass="120092">MLKSIQILRDDELVTVDGEPCEEEPSVIYALPPSAGEGDRRIRLDETSTSTPKKRSLREVRKGTPKPKGRAPSSSSDEDMSGESSSESESSSDEEESVAEAVKAVAPIAQTQEIEPSSPTSSSSSSSSESESSSDESSAASEPTPQPKRRKVEAAAPAPVHQQQQEVIGNDKVRFVAARKPQTPMEEEAKESNWKFDDWHEKVEDLRGGQFVKFRSLHADPVTGNSKLLEPEVWKLLALDNGKAVLVDCKGRHDVIPEKDMFGLLVHDPEANALSADKPQHQQQKQIGQHVASPANKKGPKISSLAYVPPIASDKAALKRQKKKFGSIRRQVEWWLNKPNWEKDEHLRSLAYPGTHWVPVHELMKFERLRDLSDDQAEVVHVMRTERCGKQEKWDRSEDTPWVAEADRDRTMAADEQSIDAAASEPQSSGESASPPPPGYPAPPPVTIAAVRRNRAASWWIPPSREHQAMGRESFDNTQPFGAGHGMVLGMDAIPLLLGPNGRPQFRPQGNATASPLERALLQQVLMATFNHSGIRSHATSPSVLSRFRDVTATREDEQDECAICQCRYVTGDVLNRIRDAIPRDIPCSCPHAFHKQCIRPWLEQHNSCPVCRFELPSESSFPPEMISRCLAGTSAALLPRLHQPAKLMPLRCFATHGALADKLKGVVDEAKSTGTYKSERVITSPQGASLHVEGGKQQDILNFCANNYLGLSNDPQLVAAAAETLKSHGFGLSSVRFICGTQDIHKKLEKTISKFHGMEDCILFPSCFDANGGIFETLLGGEDAVISDALNHASIIDGIRLCKAQRFRYNHLDMEDLEAKLLEAKDAKHSNRHEFHQQIRLIVTDGVFSMDGDVAPLDKIVELAHKYPNTYVMVDECHATGVFGANGRGTPDMFGVKVDIINSTLGKALGGATGGYTAASSDIIEVMRQKARPYLFSNSVAPSVVGASQVAFEKLERSPELQEKLARNTEYFRQALNRAGFTVLGDARCPIVPVLLGDARLATQFADALLERGIYVIGFSYPVVPKGQARIRVQLSAAHTEKQLQKAVAAFVSVGKELGILEPITGDAYSMFTERGRQEAQEDDISWFKDH</sequence>
<organism evidence="17 18">
    <name type="scientific">Perkinsus olseni</name>
    <name type="common">Perkinsus atlanticus</name>
    <dbReference type="NCBI Taxonomy" id="32597"/>
    <lineage>
        <taxon>Eukaryota</taxon>
        <taxon>Sar</taxon>
        <taxon>Alveolata</taxon>
        <taxon>Perkinsozoa</taxon>
        <taxon>Perkinsea</taxon>
        <taxon>Perkinsida</taxon>
        <taxon>Perkinsidae</taxon>
        <taxon>Perkinsus</taxon>
    </lineage>
</organism>
<dbReference type="Gene3D" id="3.30.40.10">
    <property type="entry name" value="Zinc/RING finger domain, C3HC4 (zinc finger)"/>
    <property type="match status" value="1"/>
</dbReference>
<dbReference type="GO" id="GO:0008270">
    <property type="term" value="F:zinc ion binding"/>
    <property type="evidence" value="ECO:0007669"/>
    <property type="project" value="UniProtKB-KW"/>
</dbReference>
<evidence type="ECO:0000259" key="15">
    <source>
        <dbReference type="PROSITE" id="PS50089"/>
    </source>
</evidence>
<feature type="compositionally biased region" description="Low complexity" evidence="14">
    <location>
        <begin position="115"/>
        <end position="143"/>
    </location>
</feature>
<protein>
    <recommendedName>
        <fullName evidence="9">2-amino-3-ketobutyrate coenzyme A ligase, mitochondrial</fullName>
        <ecNumber evidence="8">2.3.1.29</ecNumber>
    </recommendedName>
    <alternativeName>
        <fullName evidence="10">Aminoacetone synthase</fullName>
    </alternativeName>
    <alternativeName>
        <fullName evidence="11">Glycine acetyltransferase</fullName>
    </alternativeName>
</protein>
<evidence type="ECO:0000256" key="10">
    <source>
        <dbReference type="ARBA" id="ARBA00075633"/>
    </source>
</evidence>
<dbReference type="GO" id="GO:0003723">
    <property type="term" value="F:RNA binding"/>
    <property type="evidence" value="ECO:0007669"/>
    <property type="project" value="UniProtKB-UniRule"/>
</dbReference>
<dbReference type="Pfam" id="PF00155">
    <property type="entry name" value="Aminotran_1_2"/>
    <property type="match status" value="1"/>
</dbReference>
<evidence type="ECO:0000256" key="6">
    <source>
        <dbReference type="ARBA" id="ARBA00023315"/>
    </source>
</evidence>
<keyword evidence="3" id="KW-0808">Transferase</keyword>
<dbReference type="SUPFAM" id="SSF53383">
    <property type="entry name" value="PLP-dependent transferases"/>
    <property type="match status" value="1"/>
</dbReference>
<dbReference type="CDD" id="cd06454">
    <property type="entry name" value="KBL_like"/>
    <property type="match status" value="1"/>
</dbReference>
<dbReference type="SUPFAM" id="SSF57850">
    <property type="entry name" value="RING/U-box"/>
    <property type="match status" value="1"/>
</dbReference>
<feature type="compositionally biased region" description="Basic and acidic residues" evidence="14">
    <location>
        <begin position="390"/>
        <end position="413"/>
    </location>
</feature>
<evidence type="ECO:0000256" key="5">
    <source>
        <dbReference type="ARBA" id="ARBA00022898"/>
    </source>
</evidence>
<feature type="domain" description="HTH La-type RNA-binding" evidence="16">
    <location>
        <begin position="318"/>
        <end position="414"/>
    </location>
</feature>
<evidence type="ECO:0000256" key="12">
    <source>
        <dbReference type="PROSITE-ProRule" id="PRU00175"/>
    </source>
</evidence>
<feature type="compositionally biased region" description="Low complexity" evidence="14">
    <location>
        <begin position="421"/>
        <end position="433"/>
    </location>
</feature>
<evidence type="ECO:0000259" key="16">
    <source>
        <dbReference type="PROSITE" id="PS50961"/>
    </source>
</evidence>
<dbReference type="InterPro" id="IPR006630">
    <property type="entry name" value="La_HTH"/>
</dbReference>
<evidence type="ECO:0000256" key="8">
    <source>
        <dbReference type="ARBA" id="ARBA00067076"/>
    </source>
</evidence>
<dbReference type="PANTHER" id="PTHR13693">
    <property type="entry name" value="CLASS II AMINOTRANSFERASE/8-AMINO-7-OXONONANOATE SYNTHASE"/>
    <property type="match status" value="1"/>
</dbReference>
<dbReference type="PROSITE" id="PS50089">
    <property type="entry name" value="ZF_RING_2"/>
    <property type="match status" value="1"/>
</dbReference>
<dbReference type="GO" id="GO:0008890">
    <property type="term" value="F:glycine C-acetyltransferase activity"/>
    <property type="evidence" value="ECO:0007669"/>
    <property type="project" value="UniProtKB-EC"/>
</dbReference>
<dbReference type="InterPro" id="IPR011282">
    <property type="entry name" value="2am3keto_CoA_ligase"/>
</dbReference>
<dbReference type="GO" id="GO:0006567">
    <property type="term" value="P:L-threonine catabolic process"/>
    <property type="evidence" value="ECO:0007669"/>
    <property type="project" value="InterPro"/>
</dbReference>
<evidence type="ECO:0000313" key="17">
    <source>
        <dbReference type="EMBL" id="KAF4751498.1"/>
    </source>
</evidence>
<dbReference type="InterPro" id="IPR015421">
    <property type="entry name" value="PyrdxlP-dep_Trfase_major"/>
</dbReference>
<dbReference type="PANTHER" id="PTHR13693:SF102">
    <property type="entry name" value="2-AMINO-3-KETOBUTYRATE COENZYME A LIGASE, MITOCHONDRIAL"/>
    <property type="match status" value="1"/>
</dbReference>
<keyword evidence="12" id="KW-0863">Zinc-finger</keyword>
<gene>
    <name evidence="17" type="ORF">FOZ62_003167</name>
</gene>
<evidence type="ECO:0000256" key="14">
    <source>
        <dbReference type="SAM" id="MobiDB-lite"/>
    </source>
</evidence>
<comment type="caution">
    <text evidence="17">The sequence shown here is derived from an EMBL/GenBank/DDBJ whole genome shotgun (WGS) entry which is preliminary data.</text>
</comment>
<accession>A0A7J6U220</accession>
<dbReference type="InterPro" id="IPR013083">
    <property type="entry name" value="Znf_RING/FYVE/PHD"/>
</dbReference>
<feature type="region of interest" description="Disordered" evidence="14">
    <location>
        <begin position="390"/>
        <end position="446"/>
    </location>
</feature>
<dbReference type="InterPro" id="IPR015424">
    <property type="entry name" value="PyrdxlP-dep_Trfase"/>
</dbReference>
<feature type="compositionally biased region" description="Low complexity" evidence="14">
    <location>
        <begin position="154"/>
        <end position="167"/>
    </location>
</feature>
<feature type="region of interest" description="Disordered" evidence="14">
    <location>
        <begin position="16"/>
        <end position="172"/>
    </location>
</feature>
<proteinExistence type="inferred from homology"/>
<dbReference type="Pfam" id="PF13639">
    <property type="entry name" value="zf-RING_2"/>
    <property type="match status" value="1"/>
</dbReference>
<comment type="similarity">
    <text evidence="2">Belongs to the class-II pyridoxal-phosphate-dependent aminotransferase family.</text>
</comment>
<dbReference type="InterPro" id="IPR050087">
    <property type="entry name" value="AON_synthase_class-II"/>
</dbReference>
<evidence type="ECO:0000256" key="4">
    <source>
        <dbReference type="ARBA" id="ARBA00022884"/>
    </source>
</evidence>
<dbReference type="GO" id="GO:0030170">
    <property type="term" value="F:pyridoxal phosphate binding"/>
    <property type="evidence" value="ECO:0007669"/>
    <property type="project" value="InterPro"/>
</dbReference>
<dbReference type="InterPro" id="IPR036390">
    <property type="entry name" value="WH_DNA-bd_sf"/>
</dbReference>
<dbReference type="InterPro" id="IPR001841">
    <property type="entry name" value="Znf_RING"/>
</dbReference>
<evidence type="ECO:0000256" key="13">
    <source>
        <dbReference type="PROSITE-ProRule" id="PRU00332"/>
    </source>
</evidence>
<feature type="compositionally biased region" description="Basic and acidic residues" evidence="14">
    <location>
        <begin position="37"/>
        <end position="46"/>
    </location>
</feature>
<dbReference type="InterPro" id="IPR036388">
    <property type="entry name" value="WH-like_DNA-bd_sf"/>
</dbReference>
<evidence type="ECO:0000256" key="3">
    <source>
        <dbReference type="ARBA" id="ARBA00022679"/>
    </source>
</evidence>
<dbReference type="Gene3D" id="3.40.640.10">
    <property type="entry name" value="Type I PLP-dependent aspartate aminotransferase-like (Major domain)"/>
    <property type="match status" value="1"/>
</dbReference>
<evidence type="ECO:0000256" key="7">
    <source>
        <dbReference type="ARBA" id="ARBA00052559"/>
    </source>
</evidence>
<keyword evidence="12" id="KW-0862">Zinc</keyword>
<dbReference type="GO" id="GO:0005739">
    <property type="term" value="C:mitochondrion"/>
    <property type="evidence" value="ECO:0007669"/>
    <property type="project" value="TreeGrafter"/>
</dbReference>
<comment type="catalytic activity">
    <reaction evidence="7">
        <text>glycine + acetyl-CoA = (2S)-2-amino-3-oxobutanoate + CoA</text>
        <dbReference type="Rhea" id="RHEA:20736"/>
        <dbReference type="ChEBI" id="CHEBI:57287"/>
        <dbReference type="ChEBI" id="CHEBI:57288"/>
        <dbReference type="ChEBI" id="CHEBI:57305"/>
        <dbReference type="ChEBI" id="CHEBI:78948"/>
        <dbReference type="EC" id="2.3.1.29"/>
    </reaction>
    <physiologicalReaction direction="right-to-left" evidence="7">
        <dbReference type="Rhea" id="RHEA:20738"/>
    </physiologicalReaction>
</comment>
<reference evidence="17 18" key="1">
    <citation type="submission" date="2020-04" db="EMBL/GenBank/DDBJ databases">
        <title>Perkinsus olseni comparative genomics.</title>
        <authorList>
            <person name="Bogema D.R."/>
        </authorList>
    </citation>
    <scope>NUCLEOTIDE SEQUENCE [LARGE SCALE GENOMIC DNA]</scope>
    <source>
        <strain evidence="17">ATCC PRA-205</strain>
    </source>
</reference>
<dbReference type="CDD" id="cd16454">
    <property type="entry name" value="RING-H2_PA-TM-RING"/>
    <property type="match status" value="1"/>
</dbReference>
<dbReference type="InterPro" id="IPR004839">
    <property type="entry name" value="Aminotransferase_I/II_large"/>
</dbReference>
<dbReference type="SMART" id="SM00715">
    <property type="entry name" value="LA"/>
    <property type="match status" value="1"/>
</dbReference>
<evidence type="ECO:0000256" key="11">
    <source>
        <dbReference type="ARBA" id="ARBA00078624"/>
    </source>
</evidence>
<feature type="domain" description="RING-type" evidence="15">
    <location>
        <begin position="562"/>
        <end position="613"/>
    </location>
</feature>
<dbReference type="FunFam" id="3.40.640.10:FF:000006">
    <property type="entry name" value="5-aminolevulinate synthase, mitochondrial"/>
    <property type="match status" value="1"/>
</dbReference>
<dbReference type="Proteomes" id="UP000574390">
    <property type="component" value="Unassembled WGS sequence"/>
</dbReference>
<evidence type="ECO:0000256" key="1">
    <source>
        <dbReference type="ARBA" id="ARBA00001933"/>
    </source>
</evidence>
<dbReference type="PROSITE" id="PS50961">
    <property type="entry name" value="HTH_LA"/>
    <property type="match status" value="1"/>
</dbReference>
<feature type="compositionally biased region" description="Pro residues" evidence="14">
    <location>
        <begin position="434"/>
        <end position="446"/>
    </location>
</feature>
<keyword evidence="4 13" id="KW-0694">RNA-binding</keyword>
<evidence type="ECO:0000313" key="18">
    <source>
        <dbReference type="Proteomes" id="UP000574390"/>
    </source>
</evidence>
<dbReference type="NCBIfam" id="NF005394">
    <property type="entry name" value="PRK06939.1"/>
    <property type="match status" value="1"/>
</dbReference>
<dbReference type="FunFam" id="3.90.1150.10:FF:000004">
    <property type="entry name" value="2-amino-3-ketobutyrate coenzyme A ligase"/>
    <property type="match status" value="1"/>
</dbReference>
<dbReference type="Gene3D" id="1.10.10.10">
    <property type="entry name" value="Winged helix-like DNA-binding domain superfamily/Winged helix DNA-binding domain"/>
    <property type="match status" value="1"/>
</dbReference>
<dbReference type="InterPro" id="IPR015422">
    <property type="entry name" value="PyrdxlP-dep_Trfase_small"/>
</dbReference>
<dbReference type="NCBIfam" id="TIGR01822">
    <property type="entry name" value="2am3keto_CoA"/>
    <property type="match status" value="1"/>
</dbReference>
<dbReference type="AlphaFoldDB" id="A0A7J6U220"/>